<keyword evidence="21" id="KW-1185">Reference proteome</keyword>
<dbReference type="Proteomes" id="UP000682733">
    <property type="component" value="Unassembled WGS sequence"/>
</dbReference>
<keyword evidence="1 14" id="KW-0813">Transport</keyword>
<dbReference type="FunFam" id="1.20.58.390:FF:000001">
    <property type="entry name" value="Neuronal nicotinic acetylcholine receptor subunit 3"/>
    <property type="match status" value="1"/>
</dbReference>
<comment type="similarity">
    <text evidence="14">Belongs to the ligand-gated ion channel (TC 1.A.9) family.</text>
</comment>
<keyword evidence="9" id="KW-0675">Receptor</keyword>
<dbReference type="Proteomes" id="UP000681722">
    <property type="component" value="Unassembled WGS sequence"/>
</dbReference>
<keyword evidence="6 14" id="KW-0406">Ion transport</keyword>
<proteinExistence type="inferred from homology"/>
<dbReference type="GO" id="GO:0022848">
    <property type="term" value="F:acetylcholine-gated monoatomic cation-selective channel activity"/>
    <property type="evidence" value="ECO:0007669"/>
    <property type="project" value="InterPro"/>
</dbReference>
<keyword evidence="11" id="KW-1071">Ligand-gated ion channel</keyword>
<dbReference type="EMBL" id="CAJNOK010000702">
    <property type="protein sequence ID" value="CAF0770010.1"/>
    <property type="molecule type" value="Genomic_DNA"/>
</dbReference>
<dbReference type="FunFam" id="2.70.170.10:FF:000013">
    <property type="entry name" value="Acetylcholine receptor subunit alpha"/>
    <property type="match status" value="1"/>
</dbReference>
<evidence type="ECO:0000256" key="3">
    <source>
        <dbReference type="ARBA" id="ARBA00022692"/>
    </source>
</evidence>
<evidence type="ECO:0000256" key="1">
    <source>
        <dbReference type="ARBA" id="ARBA00022448"/>
    </source>
</evidence>
<dbReference type="PRINTS" id="PR00254">
    <property type="entry name" value="NICOTINICR"/>
</dbReference>
<dbReference type="Pfam" id="PF02931">
    <property type="entry name" value="Neur_chan_LBD"/>
    <property type="match status" value="1"/>
</dbReference>
<evidence type="ECO:0000256" key="9">
    <source>
        <dbReference type="ARBA" id="ARBA00023170"/>
    </source>
</evidence>
<evidence type="ECO:0000313" key="19">
    <source>
        <dbReference type="EMBL" id="CAF3550775.1"/>
    </source>
</evidence>
<dbReference type="SUPFAM" id="SSF90112">
    <property type="entry name" value="Neurotransmitter-gated ion-channel transmembrane pore"/>
    <property type="match status" value="1"/>
</dbReference>
<dbReference type="SUPFAM" id="SSF63712">
    <property type="entry name" value="Nicotinic receptor ligand binding domain-like"/>
    <property type="match status" value="1"/>
</dbReference>
<feature type="transmembrane region" description="Helical" evidence="14">
    <location>
        <begin position="306"/>
        <end position="329"/>
    </location>
</feature>
<keyword evidence="2" id="KW-1003">Cell membrane</keyword>
<dbReference type="InterPro" id="IPR038050">
    <property type="entry name" value="Neuro_actylchol_rec"/>
</dbReference>
<organism evidence="18 21">
    <name type="scientific">Didymodactylos carnosus</name>
    <dbReference type="NCBI Taxonomy" id="1234261"/>
    <lineage>
        <taxon>Eukaryota</taxon>
        <taxon>Metazoa</taxon>
        <taxon>Spiralia</taxon>
        <taxon>Gnathifera</taxon>
        <taxon>Rotifera</taxon>
        <taxon>Eurotatoria</taxon>
        <taxon>Bdelloidea</taxon>
        <taxon>Philodinida</taxon>
        <taxon>Philodinidae</taxon>
        <taxon>Didymodactylos</taxon>
    </lineage>
</organism>
<dbReference type="GO" id="GO:0045211">
    <property type="term" value="C:postsynaptic membrane"/>
    <property type="evidence" value="ECO:0007669"/>
    <property type="project" value="InterPro"/>
</dbReference>
<feature type="domain" description="Neurotransmitter-gated ion-channel transmembrane" evidence="16">
    <location>
        <begin position="247"/>
        <end position="419"/>
    </location>
</feature>
<keyword evidence="7 14" id="KW-0472">Membrane</keyword>
<sequence>MPKFKLMWIFYGLTFLTIKVVYGNADAKRLLHDLMRGYNKLVLPVQSINQTVNVTLGLKLSQLSDIDERNQIMTTNVWLEHEWSDCKLVWQPSHYGDIKVIEVPSSNIWIPDIVLYNNADGTYEVNTVTKAHVYWNGTIKWNPPVIYKSYCSINIQYYPFDEQNCSLKFGTWSHNGKLVDLQHKSGDIAVTVGVDLTDYYPSIEWDILYAPAVRHVLFYPCCKDDPYFDVTFSLVIRRKPLFYLVNLVIPCVNIAFLTILVFCLPSDCGEKLTLSISIFVALQVFYLLLVDLIPPTSLKIPLLGKYLLFTLILVNLSIFITIITLNIHWRHPNTHHMPDWVKKLFFEIMPPYVFMSRPNISDALLGKQQQTDSLNNDDDNRSGDLLSYFEDLHEQDKYPSVIQEAIRDIKYISETKREAEKDDLVSQQQYNCYPIVSNPSTMKQ</sequence>
<keyword evidence="3 14" id="KW-0812">Transmembrane</keyword>
<evidence type="ECO:0000313" key="17">
    <source>
        <dbReference type="EMBL" id="CAF0770010.1"/>
    </source>
</evidence>
<reference evidence="18" key="1">
    <citation type="submission" date="2021-02" db="EMBL/GenBank/DDBJ databases">
        <authorList>
            <person name="Nowell W R."/>
        </authorList>
    </citation>
    <scope>NUCLEOTIDE SEQUENCE</scope>
</reference>
<evidence type="ECO:0000256" key="12">
    <source>
        <dbReference type="ARBA" id="ARBA00023303"/>
    </source>
</evidence>
<evidence type="ECO:0000259" key="16">
    <source>
        <dbReference type="Pfam" id="PF02932"/>
    </source>
</evidence>
<dbReference type="PRINTS" id="PR00252">
    <property type="entry name" value="NRIONCHANNEL"/>
</dbReference>
<evidence type="ECO:0000256" key="14">
    <source>
        <dbReference type="RuleBase" id="RU000687"/>
    </source>
</evidence>
<keyword evidence="12 14" id="KW-0407">Ion channel</keyword>
<evidence type="ECO:0000256" key="7">
    <source>
        <dbReference type="ARBA" id="ARBA00023136"/>
    </source>
</evidence>
<evidence type="ECO:0000256" key="10">
    <source>
        <dbReference type="ARBA" id="ARBA00023180"/>
    </source>
</evidence>
<feature type="transmembrane region" description="Helical" evidence="14">
    <location>
        <begin position="274"/>
        <end position="294"/>
    </location>
</feature>
<dbReference type="Pfam" id="PF02932">
    <property type="entry name" value="Neur_chan_memb"/>
    <property type="match status" value="1"/>
</dbReference>
<dbReference type="GO" id="GO:0004888">
    <property type="term" value="F:transmembrane signaling receptor activity"/>
    <property type="evidence" value="ECO:0007669"/>
    <property type="project" value="InterPro"/>
</dbReference>
<dbReference type="Gene3D" id="1.20.58.390">
    <property type="entry name" value="Neurotransmitter-gated ion-channel transmembrane domain"/>
    <property type="match status" value="1"/>
</dbReference>
<dbReference type="PANTHER" id="PTHR18945">
    <property type="entry name" value="NEUROTRANSMITTER GATED ION CHANNEL"/>
    <property type="match status" value="1"/>
</dbReference>
<evidence type="ECO:0000256" key="4">
    <source>
        <dbReference type="ARBA" id="ARBA00022989"/>
    </source>
</evidence>
<dbReference type="Gene3D" id="2.70.170.10">
    <property type="entry name" value="Neurotransmitter-gated ion-channel ligand-binding domain"/>
    <property type="match status" value="1"/>
</dbReference>
<dbReference type="InterPro" id="IPR006201">
    <property type="entry name" value="Neur_channel"/>
</dbReference>
<evidence type="ECO:0000259" key="15">
    <source>
        <dbReference type="Pfam" id="PF02931"/>
    </source>
</evidence>
<feature type="transmembrane region" description="Helical" evidence="14">
    <location>
        <begin position="241"/>
        <end position="262"/>
    </location>
</feature>
<evidence type="ECO:0000256" key="5">
    <source>
        <dbReference type="ARBA" id="ARBA00023018"/>
    </source>
</evidence>
<dbReference type="InterPro" id="IPR006202">
    <property type="entry name" value="Neur_chan_lig-bd"/>
</dbReference>
<dbReference type="OrthoDB" id="5975154at2759"/>
<evidence type="ECO:0000256" key="11">
    <source>
        <dbReference type="ARBA" id="ARBA00023286"/>
    </source>
</evidence>
<dbReference type="InterPro" id="IPR018000">
    <property type="entry name" value="Neurotransmitter_ion_chnl_CS"/>
</dbReference>
<dbReference type="AlphaFoldDB" id="A0A813SXH8"/>
<dbReference type="Proteomes" id="UP000677228">
    <property type="component" value="Unassembled WGS sequence"/>
</dbReference>
<evidence type="ECO:0000313" key="21">
    <source>
        <dbReference type="Proteomes" id="UP000663829"/>
    </source>
</evidence>
<dbReference type="PROSITE" id="PS00236">
    <property type="entry name" value="NEUROTR_ION_CHANNEL"/>
    <property type="match status" value="1"/>
</dbReference>
<evidence type="ECO:0000313" key="20">
    <source>
        <dbReference type="EMBL" id="CAF3591450.1"/>
    </source>
</evidence>
<dbReference type="EMBL" id="CAJOBA010000702">
    <property type="protein sequence ID" value="CAF3550775.1"/>
    <property type="molecule type" value="Genomic_DNA"/>
</dbReference>
<keyword evidence="8" id="KW-1015">Disulfide bond</keyword>
<name>A0A813SXH8_9BILA</name>
<keyword evidence="4 14" id="KW-1133">Transmembrane helix</keyword>
<accession>A0A813SXH8</accession>
<comment type="caution">
    <text evidence="14">Lacks conserved residue(s) required for the propagation of feature annotation.</text>
</comment>
<dbReference type="EMBL" id="CAJOBC010000481">
    <property type="protein sequence ID" value="CAF3591450.1"/>
    <property type="molecule type" value="Genomic_DNA"/>
</dbReference>
<gene>
    <name evidence="18" type="ORF">GPM918_LOCUS3778</name>
    <name evidence="17" type="ORF">OVA965_LOCUS3033</name>
    <name evidence="20" type="ORF">SRO942_LOCUS3778</name>
    <name evidence="19" type="ORF">TMI583_LOCUS3032</name>
</gene>
<comment type="subcellular location">
    <subcellularLocation>
        <location evidence="13">Synaptic cell membrane</location>
        <topology evidence="13">Multi-pass membrane protein</topology>
    </subcellularLocation>
</comment>
<comment type="caution">
    <text evidence="18">The sequence shown here is derived from an EMBL/GenBank/DDBJ whole genome shotgun (WGS) entry which is preliminary data.</text>
</comment>
<dbReference type="InterPro" id="IPR036719">
    <property type="entry name" value="Neuro-gated_channel_TM_sf"/>
</dbReference>
<evidence type="ECO:0000256" key="6">
    <source>
        <dbReference type="ARBA" id="ARBA00023065"/>
    </source>
</evidence>
<evidence type="ECO:0000256" key="2">
    <source>
        <dbReference type="ARBA" id="ARBA00022475"/>
    </source>
</evidence>
<dbReference type="EMBL" id="CAJNOQ010000481">
    <property type="protein sequence ID" value="CAF0806036.1"/>
    <property type="molecule type" value="Genomic_DNA"/>
</dbReference>
<evidence type="ECO:0000256" key="8">
    <source>
        <dbReference type="ARBA" id="ARBA00023157"/>
    </source>
</evidence>
<dbReference type="Proteomes" id="UP000663829">
    <property type="component" value="Unassembled WGS sequence"/>
</dbReference>
<keyword evidence="5" id="KW-0770">Synapse</keyword>
<evidence type="ECO:0000313" key="18">
    <source>
        <dbReference type="EMBL" id="CAF0806036.1"/>
    </source>
</evidence>
<dbReference type="InterPro" id="IPR036734">
    <property type="entry name" value="Neur_chan_lig-bd_sf"/>
</dbReference>
<dbReference type="InterPro" id="IPR006029">
    <property type="entry name" value="Neurotrans-gated_channel_TM"/>
</dbReference>
<dbReference type="CDD" id="cd19064">
    <property type="entry name" value="LGIC_TM_nAChR"/>
    <property type="match status" value="1"/>
</dbReference>
<keyword evidence="10" id="KW-0325">Glycoprotein</keyword>
<protein>
    <submittedName>
        <fullName evidence="18">Uncharacterized protein</fullName>
    </submittedName>
</protein>
<evidence type="ECO:0000256" key="13">
    <source>
        <dbReference type="ARBA" id="ARBA00034099"/>
    </source>
</evidence>
<feature type="domain" description="Neurotransmitter-gated ion-channel ligand-binding" evidence="15">
    <location>
        <begin position="28"/>
        <end position="240"/>
    </location>
</feature>
<dbReference type="InterPro" id="IPR002394">
    <property type="entry name" value="Nicotinic_acetylcholine_rcpt"/>
</dbReference>